<dbReference type="PANTHER" id="PTHR33240">
    <property type="entry name" value="OS08G0508500 PROTEIN"/>
    <property type="match status" value="1"/>
</dbReference>
<accession>A0AAV3QJQ7</accession>
<gene>
    <name evidence="1" type="ORF">LIER_18525</name>
</gene>
<dbReference type="EMBL" id="BAABME010004454">
    <property type="protein sequence ID" value="GAA0162432.1"/>
    <property type="molecule type" value="Genomic_DNA"/>
</dbReference>
<reference evidence="1 2" key="1">
    <citation type="submission" date="2024-01" db="EMBL/GenBank/DDBJ databases">
        <title>The complete chloroplast genome sequence of Lithospermum erythrorhizon: insights into the phylogenetic relationship among Boraginaceae species and the maternal lineages of purple gromwells.</title>
        <authorList>
            <person name="Okada T."/>
            <person name="Watanabe K."/>
        </authorList>
    </citation>
    <scope>NUCLEOTIDE SEQUENCE [LARGE SCALE GENOMIC DNA]</scope>
</reference>
<sequence length="168" mass="18446">MATEVISFSKEELEGIEVPHDDPLIISPLIANFLVARILVGTESSANILYLVAYDRLGLPRNLMKPACTPLIRLTGHSIYPVGIPELDFTVGETPRTSMIRASFTMDDISDPAYNGLIGRPILTALRAIVSPIHLKMKFPTTGGLGEVTSDQKRARFVTNYQSPEGHR</sequence>
<keyword evidence="2" id="KW-1185">Reference proteome</keyword>
<organism evidence="1 2">
    <name type="scientific">Lithospermum erythrorhizon</name>
    <name type="common">Purple gromwell</name>
    <name type="synonym">Lithospermum officinale var. erythrorhizon</name>
    <dbReference type="NCBI Taxonomy" id="34254"/>
    <lineage>
        <taxon>Eukaryota</taxon>
        <taxon>Viridiplantae</taxon>
        <taxon>Streptophyta</taxon>
        <taxon>Embryophyta</taxon>
        <taxon>Tracheophyta</taxon>
        <taxon>Spermatophyta</taxon>
        <taxon>Magnoliopsida</taxon>
        <taxon>eudicotyledons</taxon>
        <taxon>Gunneridae</taxon>
        <taxon>Pentapetalae</taxon>
        <taxon>asterids</taxon>
        <taxon>lamiids</taxon>
        <taxon>Boraginales</taxon>
        <taxon>Boraginaceae</taxon>
        <taxon>Boraginoideae</taxon>
        <taxon>Lithospermeae</taxon>
        <taxon>Lithospermum</taxon>
    </lineage>
</organism>
<dbReference type="Proteomes" id="UP001454036">
    <property type="component" value="Unassembled WGS sequence"/>
</dbReference>
<dbReference type="PANTHER" id="PTHR33240:SF15">
    <property type="entry name" value="GAG-PRO-LIKE PROTEIN"/>
    <property type="match status" value="1"/>
</dbReference>
<proteinExistence type="predicted"/>
<protein>
    <submittedName>
        <fullName evidence="1">Uncharacterized protein</fullName>
    </submittedName>
</protein>
<name>A0AAV3QJQ7_LITER</name>
<comment type="caution">
    <text evidence="1">The sequence shown here is derived from an EMBL/GenBank/DDBJ whole genome shotgun (WGS) entry which is preliminary data.</text>
</comment>
<evidence type="ECO:0000313" key="1">
    <source>
        <dbReference type="EMBL" id="GAA0162432.1"/>
    </source>
</evidence>
<evidence type="ECO:0000313" key="2">
    <source>
        <dbReference type="Proteomes" id="UP001454036"/>
    </source>
</evidence>
<dbReference type="AlphaFoldDB" id="A0AAV3QJQ7"/>